<dbReference type="EMBL" id="JARBHB010000011">
    <property type="protein sequence ID" value="KAJ8872542.1"/>
    <property type="molecule type" value="Genomic_DNA"/>
</dbReference>
<accession>A0ABQ9GKK9</accession>
<comment type="caution">
    <text evidence="1">The sequence shown here is derived from an EMBL/GenBank/DDBJ whole genome shotgun (WGS) entry which is preliminary data.</text>
</comment>
<protein>
    <submittedName>
        <fullName evidence="1">Uncharacterized protein</fullName>
    </submittedName>
</protein>
<evidence type="ECO:0000313" key="2">
    <source>
        <dbReference type="Proteomes" id="UP001159363"/>
    </source>
</evidence>
<name>A0ABQ9GKK9_9NEOP</name>
<gene>
    <name evidence="1" type="ORF">PR048_026148</name>
</gene>
<keyword evidence="2" id="KW-1185">Reference proteome</keyword>
<reference evidence="1 2" key="1">
    <citation type="submission" date="2023-02" db="EMBL/GenBank/DDBJ databases">
        <title>LHISI_Scaffold_Assembly.</title>
        <authorList>
            <person name="Stuart O.P."/>
            <person name="Cleave R."/>
            <person name="Magrath M.J.L."/>
            <person name="Mikheyev A.S."/>
        </authorList>
    </citation>
    <scope>NUCLEOTIDE SEQUENCE [LARGE SCALE GENOMIC DNA]</scope>
    <source>
        <strain evidence="1">Daus_M_001</strain>
        <tissue evidence="1">Leg muscle</tissue>
    </source>
</reference>
<dbReference type="Proteomes" id="UP001159363">
    <property type="component" value="Chromosome 10"/>
</dbReference>
<sequence length="71" mass="8249">MDWRSQMSLPSKKSRLQKSSDTTMLIAFFDNYDIIHTELVPADQTVMKITFYEQVLKRLLKASAVFDQSCT</sequence>
<proteinExistence type="predicted"/>
<evidence type="ECO:0000313" key="1">
    <source>
        <dbReference type="EMBL" id="KAJ8872542.1"/>
    </source>
</evidence>
<organism evidence="1 2">
    <name type="scientific">Dryococelus australis</name>
    <dbReference type="NCBI Taxonomy" id="614101"/>
    <lineage>
        <taxon>Eukaryota</taxon>
        <taxon>Metazoa</taxon>
        <taxon>Ecdysozoa</taxon>
        <taxon>Arthropoda</taxon>
        <taxon>Hexapoda</taxon>
        <taxon>Insecta</taxon>
        <taxon>Pterygota</taxon>
        <taxon>Neoptera</taxon>
        <taxon>Polyneoptera</taxon>
        <taxon>Phasmatodea</taxon>
        <taxon>Verophasmatodea</taxon>
        <taxon>Anareolatae</taxon>
        <taxon>Phasmatidae</taxon>
        <taxon>Eurycanthinae</taxon>
        <taxon>Dryococelus</taxon>
    </lineage>
</organism>